<sequence length="114" mass="13347">MKRFKTLKGLLIFGAIEGISYWHYDPENLEMFLFVWVFIFAALVVFRWVQGGASPLSMLGLSDQDRYSGAANSFNEIRYGESRRTYRRSDTYNLSFIVMLSINVIMMILYYLLT</sequence>
<keyword evidence="1" id="KW-1133">Transmembrane helix</keyword>
<dbReference type="EMBL" id="JAHBCL010000034">
    <property type="protein sequence ID" value="MBS7528265.1"/>
    <property type="molecule type" value="Genomic_DNA"/>
</dbReference>
<evidence type="ECO:0008006" key="4">
    <source>
        <dbReference type="Google" id="ProtNLM"/>
    </source>
</evidence>
<feature type="transmembrane region" description="Helical" evidence="1">
    <location>
        <begin position="92"/>
        <end position="113"/>
    </location>
</feature>
<keyword evidence="1" id="KW-0812">Transmembrane</keyword>
<protein>
    <recommendedName>
        <fullName evidence="4">DUF3899 domain-containing protein</fullName>
    </recommendedName>
</protein>
<dbReference type="RefSeq" id="WP_213238126.1">
    <property type="nucleotide sequence ID" value="NZ_JAHBCL010000034.1"/>
</dbReference>
<gene>
    <name evidence="2" type="ORF">KHM83_16370</name>
</gene>
<name>A0ABS5PSW9_9FIRM</name>
<proteinExistence type="predicted"/>
<evidence type="ECO:0000256" key="1">
    <source>
        <dbReference type="SAM" id="Phobius"/>
    </source>
</evidence>
<organism evidence="2 3">
    <name type="scientific">Fusibacter paucivorans</name>
    <dbReference type="NCBI Taxonomy" id="76009"/>
    <lineage>
        <taxon>Bacteria</taxon>
        <taxon>Bacillati</taxon>
        <taxon>Bacillota</taxon>
        <taxon>Clostridia</taxon>
        <taxon>Eubacteriales</taxon>
        <taxon>Eubacteriales Family XII. Incertae Sedis</taxon>
        <taxon>Fusibacter</taxon>
    </lineage>
</organism>
<accession>A0ABS5PSW9</accession>
<evidence type="ECO:0000313" key="2">
    <source>
        <dbReference type="EMBL" id="MBS7528265.1"/>
    </source>
</evidence>
<comment type="caution">
    <text evidence="2">The sequence shown here is derived from an EMBL/GenBank/DDBJ whole genome shotgun (WGS) entry which is preliminary data.</text>
</comment>
<feature type="transmembrane region" description="Helical" evidence="1">
    <location>
        <begin position="7"/>
        <end position="24"/>
    </location>
</feature>
<keyword evidence="1" id="KW-0472">Membrane</keyword>
<feature type="transmembrane region" description="Helical" evidence="1">
    <location>
        <begin position="30"/>
        <end position="49"/>
    </location>
</feature>
<dbReference type="Proteomes" id="UP000746471">
    <property type="component" value="Unassembled WGS sequence"/>
</dbReference>
<keyword evidence="3" id="KW-1185">Reference proteome</keyword>
<evidence type="ECO:0000313" key="3">
    <source>
        <dbReference type="Proteomes" id="UP000746471"/>
    </source>
</evidence>
<reference evidence="2 3" key="1">
    <citation type="submission" date="2021-05" db="EMBL/GenBank/DDBJ databases">
        <title>Fusibacter ferrireducens sp. nov., an anaerobic, sulfur- and Fe-reducing bacterium isolated from the mangrove sediment.</title>
        <authorList>
            <person name="Qiu D."/>
        </authorList>
    </citation>
    <scope>NUCLEOTIDE SEQUENCE [LARGE SCALE GENOMIC DNA]</scope>
    <source>
        <strain evidence="2 3">DSM 12116</strain>
    </source>
</reference>